<feature type="transmembrane region" description="Helical" evidence="2">
    <location>
        <begin position="256"/>
        <end position="275"/>
    </location>
</feature>
<dbReference type="Proteomes" id="UP000019365">
    <property type="component" value="Unassembled WGS sequence"/>
</dbReference>
<keyword evidence="3" id="KW-0732">Signal</keyword>
<comment type="caution">
    <text evidence="4">The sequence shown here is derived from an EMBL/GenBank/DDBJ whole genome shotgun (WGS) entry which is preliminary data.</text>
</comment>
<evidence type="ECO:0000256" key="2">
    <source>
        <dbReference type="SAM" id="Phobius"/>
    </source>
</evidence>
<organism evidence="4 5">
    <name type="scientific">Ruminococcus flavefaciens 007c</name>
    <dbReference type="NCBI Taxonomy" id="1341157"/>
    <lineage>
        <taxon>Bacteria</taxon>
        <taxon>Bacillati</taxon>
        <taxon>Bacillota</taxon>
        <taxon>Clostridia</taxon>
        <taxon>Eubacteriales</taxon>
        <taxon>Oscillospiraceae</taxon>
        <taxon>Ruminococcus</taxon>
    </lineage>
</organism>
<accession>W7V251</accession>
<gene>
    <name evidence="4" type="ORF">RF007C_11120</name>
</gene>
<dbReference type="EMBL" id="ATAX01000008">
    <property type="protein sequence ID" value="EWM54882.1"/>
    <property type="molecule type" value="Genomic_DNA"/>
</dbReference>
<keyword evidence="2" id="KW-1133">Transmembrane helix</keyword>
<protein>
    <recommendedName>
        <fullName evidence="6">Gram-positive cocci surface proteins LPxTG domain-containing protein</fullName>
    </recommendedName>
</protein>
<dbReference type="AlphaFoldDB" id="W7V251"/>
<evidence type="ECO:0000256" key="3">
    <source>
        <dbReference type="SAM" id="SignalP"/>
    </source>
</evidence>
<feature type="compositionally biased region" description="Low complexity" evidence="1">
    <location>
        <begin position="214"/>
        <end position="225"/>
    </location>
</feature>
<dbReference type="RefSeq" id="WP_051456482.1">
    <property type="nucleotide sequence ID" value="NZ_ATAX01000008.1"/>
</dbReference>
<feature type="region of interest" description="Disordered" evidence="1">
    <location>
        <begin position="214"/>
        <end position="253"/>
    </location>
</feature>
<name>W7V251_RUMFL</name>
<reference evidence="4 5" key="1">
    <citation type="journal article" date="2014" name="PLoS ONE">
        <title>Rumen cellulosomics: divergent fiber-degrading strategies revealed by comparative genome-wide analysis of six ruminococcal strains.</title>
        <authorList>
            <person name="Dassa B."/>
            <person name="Borovok I."/>
            <person name="Ruimy-Israeli V."/>
            <person name="Lamed R."/>
            <person name="Flint H.J."/>
            <person name="Duncan S.H."/>
            <person name="Henrissat B."/>
            <person name="Coutinho P."/>
            <person name="Morrison M."/>
            <person name="Mosoni P."/>
            <person name="Yeoman C.J."/>
            <person name="White B.A."/>
            <person name="Bayer E.A."/>
        </authorList>
    </citation>
    <scope>NUCLEOTIDE SEQUENCE [LARGE SCALE GENOMIC DNA]</scope>
    <source>
        <strain evidence="4 5">007c</strain>
    </source>
</reference>
<keyword evidence="2" id="KW-0472">Membrane</keyword>
<evidence type="ECO:0000256" key="1">
    <source>
        <dbReference type="SAM" id="MobiDB-lite"/>
    </source>
</evidence>
<dbReference type="OrthoDB" id="1957622at2"/>
<dbReference type="PATRIC" id="fig|1341157.4.peg.499"/>
<sequence length="281" mass="30241">MKIRYITAALLGVAILNAPLQLTADAVDNSVYEQYERAIGLIEKCSLRCTSPERGVLEITAKTQVAGKLDEVGFRNMVVQRSSDGENWSDELMLGDQIRRNVRNLSIDRQKVEVKGGGYYRLSVVHYASDTDRYSSSPKTQAAINTSSPVWIEAKPVVTTTQPTTKSTTTTTTTTRLTTTSVTTRRTTALTSAETVTSTTSKVSADRNGINNIVSSSVTKSGSTTAPQQTFARTTATSAVTSAQNSNSPKTGDRGAVMEFTALCSAGAVALFLYGNRKKRS</sequence>
<proteinExistence type="predicted"/>
<evidence type="ECO:0000313" key="4">
    <source>
        <dbReference type="EMBL" id="EWM54882.1"/>
    </source>
</evidence>
<keyword evidence="2" id="KW-0812">Transmembrane</keyword>
<evidence type="ECO:0000313" key="5">
    <source>
        <dbReference type="Proteomes" id="UP000019365"/>
    </source>
</evidence>
<keyword evidence="5" id="KW-1185">Reference proteome</keyword>
<evidence type="ECO:0008006" key="6">
    <source>
        <dbReference type="Google" id="ProtNLM"/>
    </source>
</evidence>
<feature type="compositionally biased region" description="Low complexity" evidence="1">
    <location>
        <begin position="232"/>
        <end position="248"/>
    </location>
</feature>
<feature type="signal peptide" evidence="3">
    <location>
        <begin position="1"/>
        <end position="24"/>
    </location>
</feature>
<feature type="chain" id="PRO_5038586165" description="Gram-positive cocci surface proteins LPxTG domain-containing protein" evidence="3">
    <location>
        <begin position="25"/>
        <end position="281"/>
    </location>
</feature>